<evidence type="ECO:0000313" key="1">
    <source>
        <dbReference type="EMBL" id="CAE7309917.1"/>
    </source>
</evidence>
<dbReference type="EMBL" id="CAJNDS010002078">
    <property type="protein sequence ID" value="CAE7309917.1"/>
    <property type="molecule type" value="Genomic_DNA"/>
</dbReference>
<proteinExistence type="predicted"/>
<keyword evidence="2" id="KW-1185">Reference proteome</keyword>
<dbReference type="OrthoDB" id="441496at2759"/>
<organism evidence="1 2">
    <name type="scientific">Symbiodinium natans</name>
    <dbReference type="NCBI Taxonomy" id="878477"/>
    <lineage>
        <taxon>Eukaryota</taxon>
        <taxon>Sar</taxon>
        <taxon>Alveolata</taxon>
        <taxon>Dinophyceae</taxon>
        <taxon>Suessiales</taxon>
        <taxon>Symbiodiniaceae</taxon>
        <taxon>Symbiodinium</taxon>
    </lineage>
</organism>
<name>A0A812NKH4_9DINO</name>
<dbReference type="Proteomes" id="UP000604046">
    <property type="component" value="Unassembled WGS sequence"/>
</dbReference>
<gene>
    <name evidence="1" type="primary">DRP1D</name>
    <name evidence="1" type="ORF">SNAT2548_LOCUS16282</name>
</gene>
<protein>
    <submittedName>
        <fullName evidence="1">DRP1D protein</fullName>
    </submittedName>
</protein>
<sequence>MTRAVDFFECMALQYMYLDKEDVPRIRNAVTINPDMPFMEDNLQRIFVVGNIKAAKMRDITMYMVQKTAYLMTQGFACAFRNMTKNETERALIDSLAEGTSVENVFDVLRRGFIKHLLVHAHHAYLSSISDHSQFMHQVGSFCRSDVQLCGDSGAWLHDALEKEIGHQLGQLLRHHEAVDKGIKEGLRVLGGLPMQKSLPSRLVQIVNNMQDQGIFDSQDFKLHHLLGMTAVAFAFFAPRFSAAVIMRCMSGLLGSLNSTYYRHSYEESVHKELTKVFIDGDLAERVEVLRQHEAELEVEYNDLCHALEKLRRLR</sequence>
<evidence type="ECO:0000313" key="2">
    <source>
        <dbReference type="Proteomes" id="UP000604046"/>
    </source>
</evidence>
<dbReference type="AlphaFoldDB" id="A0A812NKH4"/>
<accession>A0A812NKH4</accession>
<reference evidence="1" key="1">
    <citation type="submission" date="2021-02" db="EMBL/GenBank/DDBJ databases">
        <authorList>
            <person name="Dougan E. K."/>
            <person name="Rhodes N."/>
            <person name="Thang M."/>
            <person name="Chan C."/>
        </authorList>
    </citation>
    <scope>NUCLEOTIDE SEQUENCE</scope>
</reference>
<comment type="caution">
    <text evidence="1">The sequence shown here is derived from an EMBL/GenBank/DDBJ whole genome shotgun (WGS) entry which is preliminary data.</text>
</comment>